<dbReference type="PANTHER" id="PTHR36919">
    <property type="entry name" value="BLR1215 PROTEIN"/>
    <property type="match status" value="1"/>
</dbReference>
<organism evidence="2 3">
    <name type="scientific">Flagellimonas zhangzhouensis</name>
    <dbReference type="NCBI Taxonomy" id="1073328"/>
    <lineage>
        <taxon>Bacteria</taxon>
        <taxon>Pseudomonadati</taxon>
        <taxon>Bacteroidota</taxon>
        <taxon>Flavobacteriia</taxon>
        <taxon>Flavobacteriales</taxon>
        <taxon>Flavobacteriaceae</taxon>
        <taxon>Flagellimonas</taxon>
    </lineage>
</organism>
<keyword evidence="3" id="KW-1185">Reference proteome</keyword>
<feature type="domain" description="DUF2147" evidence="1">
    <location>
        <begin position="29"/>
        <end position="145"/>
    </location>
</feature>
<dbReference type="InterPro" id="IPR019223">
    <property type="entry name" value="DUF2147"/>
</dbReference>
<dbReference type="Pfam" id="PF09917">
    <property type="entry name" value="DUF2147"/>
    <property type="match status" value="1"/>
</dbReference>
<evidence type="ECO:0000313" key="3">
    <source>
        <dbReference type="Proteomes" id="UP000199592"/>
    </source>
</evidence>
<reference evidence="3" key="1">
    <citation type="submission" date="2016-10" db="EMBL/GenBank/DDBJ databases">
        <authorList>
            <person name="Varghese N."/>
            <person name="Submissions S."/>
        </authorList>
    </citation>
    <scope>NUCLEOTIDE SEQUENCE [LARGE SCALE GENOMIC DNA]</scope>
    <source>
        <strain evidence="3">DSM 25030</strain>
    </source>
</reference>
<evidence type="ECO:0000313" key="2">
    <source>
        <dbReference type="EMBL" id="SDW23668.1"/>
    </source>
</evidence>
<accession>A0A1H2RWI9</accession>
<dbReference type="PANTHER" id="PTHR36919:SF3">
    <property type="entry name" value="BLL5882 PROTEIN"/>
    <property type="match status" value="1"/>
</dbReference>
<evidence type="ECO:0000259" key="1">
    <source>
        <dbReference type="Pfam" id="PF09917"/>
    </source>
</evidence>
<gene>
    <name evidence="2" type="ORF">SAMN04487892_0825</name>
</gene>
<dbReference type="RefSeq" id="WP_090295373.1">
    <property type="nucleotide sequence ID" value="NZ_FNKI01000002.1"/>
</dbReference>
<dbReference type="Proteomes" id="UP000199592">
    <property type="component" value="Unassembled WGS sequence"/>
</dbReference>
<proteinExistence type="predicted"/>
<dbReference type="OrthoDB" id="9814399at2"/>
<dbReference type="AlphaFoldDB" id="A0A1H2RWI9"/>
<protein>
    <recommendedName>
        <fullName evidence="1">DUF2147 domain-containing protein</fullName>
    </recommendedName>
</protein>
<dbReference type="STRING" id="1073328.SAMN05216294_2177"/>
<sequence>MKRSKMRNNWIYLICFLLCQITWSQSVFGKWKTIDDRNGVNKAIIEIYEEDGLMHAKVVEILEEGKKGALCTKCEGEQKDKPILGMKIMQDFEEQKDGIYKGDSLFDPEQAMTFRGKVWLDEDNENQLKVRGYLAFLHRTQTWHRVVEK</sequence>
<name>A0A1H2RWI9_9FLAO</name>
<dbReference type="Gene3D" id="2.40.128.520">
    <property type="match status" value="1"/>
</dbReference>
<dbReference type="EMBL" id="FNMY01000001">
    <property type="protein sequence ID" value="SDW23668.1"/>
    <property type="molecule type" value="Genomic_DNA"/>
</dbReference>